<dbReference type="EMBL" id="JBBEUB010000001">
    <property type="protein sequence ID" value="MEJ2901179.1"/>
    <property type="molecule type" value="Genomic_DNA"/>
</dbReference>
<organism evidence="2 3">
    <name type="scientific">Pedobacter panaciterrae</name>
    <dbReference type="NCBI Taxonomy" id="363849"/>
    <lineage>
        <taxon>Bacteria</taxon>
        <taxon>Pseudomonadati</taxon>
        <taxon>Bacteroidota</taxon>
        <taxon>Sphingobacteriia</taxon>
        <taxon>Sphingobacteriales</taxon>
        <taxon>Sphingobacteriaceae</taxon>
        <taxon>Pedobacter</taxon>
    </lineage>
</organism>
<comment type="caution">
    <text evidence="2">The sequence shown here is derived from an EMBL/GenBank/DDBJ whole genome shotgun (WGS) entry which is preliminary data.</text>
</comment>
<keyword evidence="3" id="KW-1185">Reference proteome</keyword>
<dbReference type="PANTHER" id="PTHR37826:SF2">
    <property type="entry name" value="ZINC-RIBBON DOMAIN-CONTAINING PROTEIN"/>
    <property type="match status" value="1"/>
</dbReference>
<dbReference type="Pfam" id="PF13421">
    <property type="entry name" value="Band_7_1"/>
    <property type="match status" value="1"/>
</dbReference>
<dbReference type="SUPFAM" id="SSF117892">
    <property type="entry name" value="Band 7/SPFH domain"/>
    <property type="match status" value="1"/>
</dbReference>
<reference evidence="2 3" key="1">
    <citation type="submission" date="2024-03" db="EMBL/GenBank/DDBJ databases">
        <title>Sequence of Lycoming College Course Isolates.</title>
        <authorList>
            <person name="Plotts O."/>
            <person name="Newman J."/>
        </authorList>
    </citation>
    <scope>NUCLEOTIDE SEQUENCE [LARGE SCALE GENOMIC DNA]</scope>
    <source>
        <strain evidence="2 3">CJB-3</strain>
    </source>
</reference>
<dbReference type="CDD" id="cd03408">
    <property type="entry name" value="SPFH_like_u1"/>
    <property type="match status" value="1"/>
</dbReference>
<evidence type="ECO:0000313" key="2">
    <source>
        <dbReference type="EMBL" id="MEJ2901179.1"/>
    </source>
</evidence>
<accession>A0ABU8NH28</accession>
<dbReference type="InterPro" id="IPR033880">
    <property type="entry name" value="SPFH_YdjI"/>
</dbReference>
<name>A0ABU8NH28_9SPHI</name>
<dbReference type="InterPro" id="IPR036013">
    <property type="entry name" value="Band_7/SPFH_dom_sf"/>
</dbReference>
<feature type="domain" description="SPFH" evidence="1">
    <location>
        <begin position="40"/>
        <end position="249"/>
    </location>
</feature>
<sequence length="335" mass="37791">MFRILYLSNSIHSSLLANPSMQLPFIEIIESVTPDPNMLMWKFADGDKEIKNGAILTVRESQSALFLNEGQLADVFSAGKYKLETENIPVLTRLKGWKYGFQSPFKADVYFFNTHQFINLKWGTPVPVLMRDKQFGQVRVRAFGSFNLRIKEVGKFFKEYAGTYPRLTIAELEWGIRDFIAAKFAEVLAQAGIAVIDVAGNLSVLNEKVQPLIQPYFSQLGLEVTNFLIASATLPEEVLKHYDTVTGMNMVDDMNKFSQFNTANAIGKDHTALNDAAKQAAALSMILNHQQQPASQPQPTDDITTRLKKLKLLFDEKLIDEAEYATKKEELLKLL</sequence>
<proteinExistence type="predicted"/>
<dbReference type="PANTHER" id="PTHR37826">
    <property type="entry name" value="FLOTILLIN BAND_7_5 DOMAIN PROTEIN"/>
    <property type="match status" value="1"/>
</dbReference>
<evidence type="ECO:0000259" key="1">
    <source>
        <dbReference type="Pfam" id="PF13421"/>
    </source>
</evidence>
<gene>
    <name evidence="2" type="ORF">WAE58_02010</name>
</gene>
<dbReference type="Proteomes" id="UP001378956">
    <property type="component" value="Unassembled WGS sequence"/>
</dbReference>
<evidence type="ECO:0000313" key="3">
    <source>
        <dbReference type="Proteomes" id="UP001378956"/>
    </source>
</evidence>
<protein>
    <submittedName>
        <fullName evidence="2">SPFH domain-containing protein</fullName>
    </submittedName>
</protein>